<accession>A0A6C0KCV7</accession>
<dbReference type="AlphaFoldDB" id="A0A6C0KCV7"/>
<dbReference type="EMBL" id="MN740831">
    <property type="protein sequence ID" value="QHU14138.1"/>
    <property type="molecule type" value="Genomic_DNA"/>
</dbReference>
<dbReference type="Pfam" id="PF10933">
    <property type="entry name" value="DUF2827"/>
    <property type="match status" value="1"/>
</dbReference>
<protein>
    <recommendedName>
        <fullName evidence="2">Glycosyltransferase</fullName>
    </recommendedName>
</protein>
<organism evidence="1">
    <name type="scientific">viral metagenome</name>
    <dbReference type="NCBI Taxonomy" id="1070528"/>
    <lineage>
        <taxon>unclassified sequences</taxon>
        <taxon>metagenomes</taxon>
        <taxon>organismal metagenomes</taxon>
    </lineage>
</organism>
<name>A0A6C0KCV7_9ZZZZ</name>
<proteinExistence type="predicted"/>
<reference evidence="1" key="1">
    <citation type="journal article" date="2020" name="Nature">
        <title>Giant virus diversity and host interactions through global metagenomics.</title>
        <authorList>
            <person name="Schulz F."/>
            <person name="Roux S."/>
            <person name="Paez-Espino D."/>
            <person name="Jungbluth S."/>
            <person name="Walsh D.A."/>
            <person name="Denef V.J."/>
            <person name="McMahon K.D."/>
            <person name="Konstantinidis K.T."/>
            <person name="Eloe-Fadrosh E.A."/>
            <person name="Kyrpides N.C."/>
            <person name="Woyke T."/>
        </authorList>
    </citation>
    <scope>NUCLEOTIDE SEQUENCE</scope>
    <source>
        <strain evidence="1">GVMAG-S-1101182-85</strain>
    </source>
</reference>
<dbReference type="InterPro" id="IPR021234">
    <property type="entry name" value="DUF2827"/>
</dbReference>
<evidence type="ECO:0000313" key="1">
    <source>
        <dbReference type="EMBL" id="QHU14138.1"/>
    </source>
</evidence>
<evidence type="ECO:0008006" key="2">
    <source>
        <dbReference type="Google" id="ProtNLM"/>
    </source>
</evidence>
<sequence length="397" mass="45497">MYSIAGSAPCEKGPADTCRTVVMPWQPIGNRKVILLATSTIHNDSLFVNGLYQNVFVLYKLFDSIGYAPILLVNDKPKEIEKVPSILRHTRMITVEEIARSPIPIHIYLEIGMSIDPMLRRVIKMGGARICKLYLGNILNIDIETPIFYHSMHFAHHVVGEIDEIWVSPHYKQHDEYAAVLNHVDISEKSMRIAPYVWDSSILTLDGSRNPKWRPILPGEVETFIILEPNISFQKTALIPILIAERYYRTVKKQIRVIVGNGDRYTNSPFFMQSILPTLTMATDNCITFSGRHDIISIMRDYPYATAILHHYNNQYNYMTLEYMVANFPVLHNAPDWHDAGYYYKGNNLAEGTAALLRAQSQHASSLERYRAGTEALKWRHSVYNPDVQKAWLAMLK</sequence>